<dbReference type="KEGG" id="bcv:Bcav_3917"/>
<dbReference type="InterPro" id="IPR024997">
    <property type="entry name" value="DUF3892"/>
</dbReference>
<protein>
    <recommendedName>
        <fullName evidence="3">DUF3892 domain-containing protein</fullName>
    </recommendedName>
</protein>
<dbReference type="OrthoDB" id="5146175at2"/>
<name>C5C4N4_BEUC1</name>
<dbReference type="HOGENOM" id="CLU_2395752_0_0_11"/>
<dbReference type="AlphaFoldDB" id="C5C4N4"/>
<dbReference type="STRING" id="471853.Bcav_3917"/>
<sequence>MFYIREVRVDQPGTHNQHVAAVRYSGSPTAPALHSATREQVHAWVTGGERFRTYAPNGASADVVARRTDSGTRYITTVANGWETDNLLRLPRY</sequence>
<dbReference type="eggNOG" id="ENOG5033963">
    <property type="taxonomic scope" value="Bacteria"/>
</dbReference>
<evidence type="ECO:0000313" key="1">
    <source>
        <dbReference type="EMBL" id="ACQ82158.1"/>
    </source>
</evidence>
<proteinExistence type="predicted"/>
<dbReference type="Pfam" id="PF13031">
    <property type="entry name" value="DUF3892"/>
    <property type="match status" value="1"/>
</dbReference>
<evidence type="ECO:0000313" key="2">
    <source>
        <dbReference type="Proteomes" id="UP000007962"/>
    </source>
</evidence>
<organism evidence="1 2">
    <name type="scientific">Beutenbergia cavernae (strain ATCC BAA-8 / DSM 12333 / CCUG 43141 / JCM 11478 / NBRC 16432 / NCIMB 13614 / HKI 0122)</name>
    <dbReference type="NCBI Taxonomy" id="471853"/>
    <lineage>
        <taxon>Bacteria</taxon>
        <taxon>Bacillati</taxon>
        <taxon>Actinomycetota</taxon>
        <taxon>Actinomycetes</taxon>
        <taxon>Micrococcales</taxon>
        <taxon>Beutenbergiaceae</taxon>
        <taxon>Beutenbergia</taxon>
    </lineage>
</organism>
<gene>
    <name evidence="1" type="ordered locus">Bcav_3917</name>
</gene>
<accession>C5C4N4</accession>
<keyword evidence="2" id="KW-1185">Reference proteome</keyword>
<evidence type="ECO:0008006" key="3">
    <source>
        <dbReference type="Google" id="ProtNLM"/>
    </source>
</evidence>
<dbReference type="EMBL" id="CP001618">
    <property type="protein sequence ID" value="ACQ82158.1"/>
    <property type="molecule type" value="Genomic_DNA"/>
</dbReference>
<dbReference type="RefSeq" id="WP_015884395.1">
    <property type="nucleotide sequence ID" value="NC_012669.1"/>
</dbReference>
<dbReference type="Proteomes" id="UP000007962">
    <property type="component" value="Chromosome"/>
</dbReference>
<reference evidence="1 2" key="1">
    <citation type="journal article" date="2009" name="Stand. Genomic Sci.">
        <title>Complete genome sequence of Beutenbergia cavernae type strain (HKI 0122).</title>
        <authorList>
            <person name="Land M."/>
            <person name="Pukall R."/>
            <person name="Abt B."/>
            <person name="Goker M."/>
            <person name="Rohde M."/>
            <person name="Glavina Del Rio T."/>
            <person name="Tice H."/>
            <person name="Copeland A."/>
            <person name="Cheng J.F."/>
            <person name="Lucas S."/>
            <person name="Chen F."/>
            <person name="Nolan M."/>
            <person name="Bruce D."/>
            <person name="Goodwin L."/>
            <person name="Pitluck S."/>
            <person name="Ivanova N."/>
            <person name="Mavromatis K."/>
            <person name="Ovchinnikova G."/>
            <person name="Pati A."/>
            <person name="Chen A."/>
            <person name="Palaniappan K."/>
            <person name="Hauser L."/>
            <person name="Chang Y.J."/>
            <person name="Jefferies C.C."/>
            <person name="Saunders E."/>
            <person name="Brettin T."/>
            <person name="Detter J.C."/>
            <person name="Han C."/>
            <person name="Chain P."/>
            <person name="Bristow J."/>
            <person name="Eisen J.A."/>
            <person name="Markowitz V."/>
            <person name="Hugenholtz P."/>
            <person name="Kyrpides N.C."/>
            <person name="Klenk H.P."/>
            <person name="Lapidus A."/>
        </authorList>
    </citation>
    <scope>NUCLEOTIDE SEQUENCE [LARGE SCALE GENOMIC DNA]</scope>
    <source>
        <strain evidence="2">ATCC BAA-8 / DSM 12333 / NBRC 16432</strain>
    </source>
</reference>